<name>A0ACB6S4C6_9PLEO</name>
<sequence length="399" mass="45360">MQDAYPHNTMVSSQHNGFSSRAASCGISALLMASFDPNTCSSQNAQNTLFAPSQATSFNPFAGAQPGSPARFCQTQPFASKQLNTNLLQQHHYQQQCQQRVQEQTPRETYVGHHQPQRANMGQQRCYHQMQTHASTRQNHQHQHAVSFQSQQMVQQQQRYKSPGYAPPSPALTPQQTPKQTSEDANVKFKPLSATHPQVQKPMAFDFINTMQQFTQQSCRPETPQRLDAATSLPSPRITPTKRIHTPQVITLAPAIPQPQQKTLASVHPDTACRNEIAERVRLERERKQRAEQYAKRRDELRKDTSAIYHCYSEVLECFPLSRGERPSPYLAGLLANQPIPAEPTSDRGLAIQYAKQNWQSYWELKDLDYVVDKAKKDIEKKVEERRQTMSDAATAPRR</sequence>
<organism evidence="1 2">
    <name type="scientific">Macroventuria anomochaeta</name>
    <dbReference type="NCBI Taxonomy" id="301207"/>
    <lineage>
        <taxon>Eukaryota</taxon>
        <taxon>Fungi</taxon>
        <taxon>Dikarya</taxon>
        <taxon>Ascomycota</taxon>
        <taxon>Pezizomycotina</taxon>
        <taxon>Dothideomycetes</taxon>
        <taxon>Pleosporomycetidae</taxon>
        <taxon>Pleosporales</taxon>
        <taxon>Pleosporineae</taxon>
        <taxon>Didymellaceae</taxon>
        <taxon>Macroventuria</taxon>
    </lineage>
</organism>
<accession>A0ACB6S4C6</accession>
<comment type="caution">
    <text evidence="1">The sequence shown here is derived from an EMBL/GenBank/DDBJ whole genome shotgun (WGS) entry which is preliminary data.</text>
</comment>
<proteinExistence type="predicted"/>
<dbReference type="EMBL" id="MU006711">
    <property type="protein sequence ID" value="KAF2629026.1"/>
    <property type="molecule type" value="Genomic_DNA"/>
</dbReference>
<gene>
    <name evidence="1" type="ORF">BU25DRAFT_420444</name>
</gene>
<dbReference type="Proteomes" id="UP000799754">
    <property type="component" value="Unassembled WGS sequence"/>
</dbReference>
<evidence type="ECO:0000313" key="1">
    <source>
        <dbReference type="EMBL" id="KAF2629026.1"/>
    </source>
</evidence>
<reference evidence="1" key="1">
    <citation type="journal article" date="2020" name="Stud. Mycol.">
        <title>101 Dothideomycetes genomes: a test case for predicting lifestyles and emergence of pathogens.</title>
        <authorList>
            <person name="Haridas S."/>
            <person name="Albert R."/>
            <person name="Binder M."/>
            <person name="Bloem J."/>
            <person name="Labutti K."/>
            <person name="Salamov A."/>
            <person name="Andreopoulos B."/>
            <person name="Baker S."/>
            <person name="Barry K."/>
            <person name="Bills G."/>
            <person name="Bluhm B."/>
            <person name="Cannon C."/>
            <person name="Castanera R."/>
            <person name="Culley D."/>
            <person name="Daum C."/>
            <person name="Ezra D."/>
            <person name="Gonzalez J."/>
            <person name="Henrissat B."/>
            <person name="Kuo A."/>
            <person name="Liang C."/>
            <person name="Lipzen A."/>
            <person name="Lutzoni F."/>
            <person name="Magnuson J."/>
            <person name="Mondo S."/>
            <person name="Nolan M."/>
            <person name="Ohm R."/>
            <person name="Pangilinan J."/>
            <person name="Park H.-J."/>
            <person name="Ramirez L."/>
            <person name="Alfaro M."/>
            <person name="Sun H."/>
            <person name="Tritt A."/>
            <person name="Yoshinaga Y."/>
            <person name="Zwiers L.-H."/>
            <person name="Turgeon B."/>
            <person name="Goodwin S."/>
            <person name="Spatafora J."/>
            <person name="Crous P."/>
            <person name="Grigoriev I."/>
        </authorList>
    </citation>
    <scope>NUCLEOTIDE SEQUENCE</scope>
    <source>
        <strain evidence="1">CBS 525.71</strain>
    </source>
</reference>
<evidence type="ECO:0000313" key="2">
    <source>
        <dbReference type="Proteomes" id="UP000799754"/>
    </source>
</evidence>
<keyword evidence="2" id="KW-1185">Reference proteome</keyword>
<protein>
    <submittedName>
        <fullName evidence="1">Uncharacterized protein</fullName>
    </submittedName>
</protein>